<organism evidence="2">
    <name type="scientific">Serratia marcescens</name>
    <dbReference type="NCBI Taxonomy" id="615"/>
    <lineage>
        <taxon>Bacteria</taxon>
        <taxon>Pseudomonadati</taxon>
        <taxon>Pseudomonadota</taxon>
        <taxon>Gammaproteobacteria</taxon>
        <taxon>Enterobacterales</taxon>
        <taxon>Yersiniaceae</taxon>
        <taxon>Serratia</taxon>
    </lineage>
</organism>
<evidence type="ECO:0000259" key="1">
    <source>
        <dbReference type="Pfam" id="PF13556"/>
    </source>
</evidence>
<proteinExistence type="predicted"/>
<gene>
    <name evidence="2" type="ORF">J4732_10465</name>
</gene>
<dbReference type="Gene3D" id="1.10.10.2840">
    <property type="entry name" value="PucR C-terminal helix-turn-helix domain"/>
    <property type="match status" value="1"/>
</dbReference>
<name>A0A939SUL5_SERMA</name>
<accession>A0A939SUL5</accession>
<dbReference type="AlphaFoldDB" id="A0A939SUL5"/>
<dbReference type="InterPro" id="IPR042070">
    <property type="entry name" value="PucR_C-HTH_sf"/>
</dbReference>
<evidence type="ECO:0000313" key="2">
    <source>
        <dbReference type="EMBL" id="MBO2006850.1"/>
    </source>
</evidence>
<reference evidence="2" key="1">
    <citation type="submission" date="2021-03" db="EMBL/GenBank/DDBJ databases">
        <title>Molecular epidemiology and mechanisms of colistin and carbapenem resistance in Enterobacteriaceae from clinical isolates, the environment and porcine samples in Pretoria, South Africa.</title>
        <authorList>
            <person name="Bogoshi D."/>
            <person name="Mbelle N.M."/>
            <person name="Naidoo V."/>
            <person name="Osei Sekyere J."/>
        </authorList>
    </citation>
    <scope>NUCLEOTIDE SEQUENCE</scope>
    <source>
        <strain evidence="2">C080</strain>
    </source>
</reference>
<comment type="caution">
    <text evidence="2">The sequence shown here is derived from an EMBL/GenBank/DDBJ whole genome shotgun (WGS) entry which is preliminary data.</text>
</comment>
<dbReference type="EMBL" id="JAGETR010000060">
    <property type="protein sequence ID" value="MBO2006850.1"/>
    <property type="molecule type" value="Genomic_DNA"/>
</dbReference>
<feature type="domain" description="PucR C-terminal helix-turn-helix" evidence="1">
    <location>
        <begin position="2"/>
        <end position="31"/>
    </location>
</feature>
<dbReference type="Pfam" id="PF13556">
    <property type="entry name" value="HTH_30"/>
    <property type="match status" value="1"/>
</dbReference>
<protein>
    <submittedName>
        <fullName evidence="2">Helix-turn-helix domain-containing protein</fullName>
    </submittedName>
</protein>
<dbReference type="InterPro" id="IPR025736">
    <property type="entry name" value="PucR_C-HTH_dom"/>
</dbReference>
<sequence length="34" mass="3948">MSQTAEALRTHRNTLLRRTDRAQHLLPLQFATTV</sequence>